<accession>A0A1I7M5G5</accession>
<dbReference type="AlphaFoldDB" id="A0A1I7M5G5"/>
<protein>
    <submittedName>
        <fullName evidence="1">Uncharacterized protein</fullName>
    </submittedName>
</protein>
<dbReference type="RefSeq" id="WP_143133458.1">
    <property type="nucleotide sequence ID" value="NZ_FPBO01000060.1"/>
</dbReference>
<proteinExistence type="predicted"/>
<gene>
    <name evidence="1" type="ORF">SAMN05216552_10602</name>
</gene>
<dbReference type="Proteomes" id="UP000199391">
    <property type="component" value="Unassembled WGS sequence"/>
</dbReference>
<dbReference type="EMBL" id="FPBO01000060">
    <property type="protein sequence ID" value="SFV17127.1"/>
    <property type="molecule type" value="Genomic_DNA"/>
</dbReference>
<sequence>MSIYRSEGLAAFREFSEALAEEHAVAHELSQCAKIDVYNLLAADLFVRVTAAHKKTLAAFAQIECFRDNKQ</sequence>
<name>A0A1I7M5G5_9BURK</name>
<evidence type="ECO:0000313" key="1">
    <source>
        <dbReference type="EMBL" id="SFV17127.1"/>
    </source>
</evidence>
<keyword evidence="2" id="KW-1185">Reference proteome</keyword>
<dbReference type="OrthoDB" id="8762718at2"/>
<organism evidence="1 2">
    <name type="scientific">Pseudoduganella namucuonensis</name>
    <dbReference type="NCBI Taxonomy" id="1035707"/>
    <lineage>
        <taxon>Bacteria</taxon>
        <taxon>Pseudomonadati</taxon>
        <taxon>Pseudomonadota</taxon>
        <taxon>Betaproteobacteria</taxon>
        <taxon>Burkholderiales</taxon>
        <taxon>Oxalobacteraceae</taxon>
        <taxon>Telluria group</taxon>
        <taxon>Pseudoduganella</taxon>
    </lineage>
</organism>
<reference evidence="2" key="1">
    <citation type="submission" date="2016-10" db="EMBL/GenBank/DDBJ databases">
        <authorList>
            <person name="Varghese N."/>
            <person name="Submissions S."/>
        </authorList>
    </citation>
    <scope>NUCLEOTIDE SEQUENCE [LARGE SCALE GENOMIC DNA]</scope>
    <source>
        <strain evidence="2">CGMCC 1.11014</strain>
    </source>
</reference>
<evidence type="ECO:0000313" key="2">
    <source>
        <dbReference type="Proteomes" id="UP000199391"/>
    </source>
</evidence>